<dbReference type="Pfam" id="PF00355">
    <property type="entry name" value="Rieske"/>
    <property type="match status" value="1"/>
</dbReference>
<evidence type="ECO:0000256" key="4">
    <source>
        <dbReference type="ARBA" id="ARBA00023002"/>
    </source>
</evidence>
<keyword evidence="6" id="KW-0411">Iron-sulfur</keyword>
<keyword evidence="3" id="KW-0479">Metal-binding</keyword>
<dbReference type="Gene3D" id="2.102.10.10">
    <property type="entry name" value="Rieske [2Fe-2S] iron-sulphur domain"/>
    <property type="match status" value="1"/>
</dbReference>
<evidence type="ECO:0000256" key="6">
    <source>
        <dbReference type="ARBA" id="ARBA00023014"/>
    </source>
</evidence>
<dbReference type="RefSeq" id="WP_184146614.1">
    <property type="nucleotide sequence ID" value="NZ_JACHFM010000001.1"/>
</dbReference>
<evidence type="ECO:0000256" key="1">
    <source>
        <dbReference type="ARBA" id="ARBA00001962"/>
    </source>
</evidence>
<evidence type="ECO:0000256" key="5">
    <source>
        <dbReference type="ARBA" id="ARBA00023004"/>
    </source>
</evidence>
<evidence type="ECO:0000259" key="7">
    <source>
        <dbReference type="PROSITE" id="PS51296"/>
    </source>
</evidence>
<dbReference type="CDD" id="cd08885">
    <property type="entry name" value="RHO_alpha_C_1"/>
    <property type="match status" value="1"/>
</dbReference>
<dbReference type="CDD" id="cd03469">
    <property type="entry name" value="Rieske_RO_Alpha_N"/>
    <property type="match status" value="1"/>
</dbReference>
<dbReference type="SUPFAM" id="SSF50022">
    <property type="entry name" value="ISP domain"/>
    <property type="match status" value="1"/>
</dbReference>
<organism evidence="8 9">
    <name type="scientific">Amaricoccus macauensis</name>
    <dbReference type="NCBI Taxonomy" id="57001"/>
    <lineage>
        <taxon>Bacteria</taxon>
        <taxon>Pseudomonadati</taxon>
        <taxon>Pseudomonadota</taxon>
        <taxon>Alphaproteobacteria</taxon>
        <taxon>Rhodobacterales</taxon>
        <taxon>Paracoccaceae</taxon>
        <taxon>Amaricoccus</taxon>
    </lineage>
</organism>
<dbReference type="PROSITE" id="PS51296">
    <property type="entry name" value="RIESKE"/>
    <property type="match status" value="1"/>
</dbReference>
<dbReference type="Proteomes" id="UP000549457">
    <property type="component" value="Unassembled WGS sequence"/>
</dbReference>
<dbReference type="PRINTS" id="PR00090">
    <property type="entry name" value="RNGDIOXGNASE"/>
</dbReference>
<sequence>MTRMDQIDPITALKATAARPFGQAKAMPPSVYTSEAVTEAELDRVFSRDWICVGRAESLKKNGDYLTYELAGQPVIVLRDNSGEIRAMSNVCLHRMSTLLQGTGRRKVITCPYHAWMYDLDGRLKNASYMDKNECFHAEGMRLPQIRSEVWLGWIFITLNPDAPPVGDTLAGLAAEIAPFQMETYTELFREEHVWDTNWKVLAENFMESYHLPACHAATIGGVSSIADADMPEGAPAYNIHFITKDPSFTLSVAHKNNTTLTGEWRLKTAVFAIYPSLMITLTPGYFWYLSLHPKGPGKVHITFGGGLSPDFLADPEHEAHMAATKKLLDEVNEEDKGCTERVFRGVSSPLAAAGPMSHLERPLYDFSRYLAERLSA</sequence>
<comment type="caution">
    <text evidence="8">The sequence shown here is derived from an EMBL/GenBank/DDBJ whole genome shotgun (WGS) entry which is preliminary data.</text>
</comment>
<dbReference type="GO" id="GO:0051537">
    <property type="term" value="F:2 iron, 2 sulfur cluster binding"/>
    <property type="evidence" value="ECO:0007669"/>
    <property type="project" value="UniProtKB-KW"/>
</dbReference>
<gene>
    <name evidence="8" type="ORF">HNP73_000408</name>
</gene>
<name>A0A840SF72_9RHOB</name>
<keyword evidence="2" id="KW-0001">2Fe-2S</keyword>
<evidence type="ECO:0000313" key="8">
    <source>
        <dbReference type="EMBL" id="MBB5220487.1"/>
    </source>
</evidence>
<evidence type="ECO:0000313" key="9">
    <source>
        <dbReference type="Proteomes" id="UP000549457"/>
    </source>
</evidence>
<dbReference type="Gene3D" id="3.90.380.10">
    <property type="entry name" value="Naphthalene 1,2-dioxygenase Alpha Subunit, Chain A, domain 1"/>
    <property type="match status" value="2"/>
</dbReference>
<dbReference type="Pfam" id="PF00848">
    <property type="entry name" value="Ring_hydroxyl_A"/>
    <property type="match status" value="1"/>
</dbReference>
<dbReference type="AlphaFoldDB" id="A0A840SF72"/>
<keyword evidence="9" id="KW-1185">Reference proteome</keyword>
<dbReference type="InterPro" id="IPR001663">
    <property type="entry name" value="Rng_hydr_dOase-A"/>
</dbReference>
<keyword evidence="8" id="KW-0223">Dioxygenase</keyword>
<dbReference type="EMBL" id="JACHFM010000001">
    <property type="protein sequence ID" value="MBB5220487.1"/>
    <property type="molecule type" value="Genomic_DNA"/>
</dbReference>
<keyword evidence="4" id="KW-0560">Oxidoreductase</keyword>
<comment type="cofactor">
    <cofactor evidence="1">
        <name>Fe cation</name>
        <dbReference type="ChEBI" id="CHEBI:24875"/>
    </cofactor>
</comment>
<dbReference type="PANTHER" id="PTHR43756">
    <property type="entry name" value="CHOLINE MONOOXYGENASE, CHLOROPLASTIC"/>
    <property type="match status" value="1"/>
</dbReference>
<reference evidence="8 9" key="1">
    <citation type="submission" date="2020-08" db="EMBL/GenBank/DDBJ databases">
        <title>Genomic Encyclopedia of Type Strains, Phase IV (KMG-IV): sequencing the most valuable type-strain genomes for metagenomic binning, comparative biology and taxonomic classification.</title>
        <authorList>
            <person name="Goeker M."/>
        </authorList>
    </citation>
    <scope>NUCLEOTIDE SEQUENCE [LARGE SCALE GENOMIC DNA]</scope>
    <source>
        <strain evidence="8 9">DSM 101730</strain>
    </source>
</reference>
<proteinExistence type="predicted"/>
<feature type="domain" description="Rieske" evidence="7">
    <location>
        <begin position="50"/>
        <end position="157"/>
    </location>
</feature>
<dbReference type="InterPro" id="IPR015879">
    <property type="entry name" value="Ring_hydroxy_dOase_asu_C_dom"/>
</dbReference>
<evidence type="ECO:0000256" key="2">
    <source>
        <dbReference type="ARBA" id="ARBA00022714"/>
    </source>
</evidence>
<dbReference type="InterPro" id="IPR036922">
    <property type="entry name" value="Rieske_2Fe-2S_sf"/>
</dbReference>
<dbReference type="GO" id="GO:0051213">
    <property type="term" value="F:dioxygenase activity"/>
    <property type="evidence" value="ECO:0007669"/>
    <property type="project" value="UniProtKB-KW"/>
</dbReference>
<accession>A0A840SF72</accession>
<dbReference type="SUPFAM" id="SSF55961">
    <property type="entry name" value="Bet v1-like"/>
    <property type="match status" value="1"/>
</dbReference>
<evidence type="ECO:0000256" key="3">
    <source>
        <dbReference type="ARBA" id="ARBA00022723"/>
    </source>
</evidence>
<keyword evidence="5" id="KW-0408">Iron</keyword>
<dbReference type="GO" id="GO:0005506">
    <property type="term" value="F:iron ion binding"/>
    <property type="evidence" value="ECO:0007669"/>
    <property type="project" value="InterPro"/>
</dbReference>
<dbReference type="PANTHER" id="PTHR43756:SF5">
    <property type="entry name" value="CHOLINE MONOOXYGENASE, CHLOROPLASTIC"/>
    <property type="match status" value="1"/>
</dbReference>
<dbReference type="InterPro" id="IPR017941">
    <property type="entry name" value="Rieske_2Fe-2S"/>
</dbReference>
<protein>
    <submittedName>
        <fullName evidence="8">Phenylpropionate dioxygenase-like ring-hydroxylating dioxygenase large terminal subunit</fullName>
    </submittedName>
</protein>